<dbReference type="AlphaFoldDB" id="A0AAD5BUY2"/>
<sequence>SDEEGGWNNKDHVDRGVIDGSDDYNWISDILDEVNRDDCVYDDDSDDVVLVGEVLPKKPRRKLAPKSASLIDFDDDCVVLDHDPDKPPEARKDDPSDRGDEDDDDDEDDIVVVSEKGQVACRDYPHPRHLCIKFPFSSTPNQSHCDQCYCYVCDSLAPCIYWGNGSGGIDHCLATDKSDFWKVERQNSKNVGKDVGVAPLKPVPQTPSIDHSQTLVSNPIRSCPVPSSFVPLNIANQDQSSLLLSRNKFQPGLVSQQLTRTSSCTVPGGRVHHGYNQATPLHRPVFKRTASDMIAPTANRYIYSPYYRGNYRNHFTPSSQPNIVNTAVPFPPMSNSPFDCPPQFQPNVDPRVEAPVLFQPNPVPLSYQVQGNSSLPQYAVPPEAPRQESQRSTADPKFFQGINWPQSQINQQPGAAQSSLPEGVGLTNQPSLASGSGGVVDYEYDNWMFNNQPREAGSMDGWLSEFSPDPGFMDSGTIFDF</sequence>
<organism evidence="2 3">
    <name type="scientific">Ambrosia artemisiifolia</name>
    <name type="common">Common ragweed</name>
    <dbReference type="NCBI Taxonomy" id="4212"/>
    <lineage>
        <taxon>Eukaryota</taxon>
        <taxon>Viridiplantae</taxon>
        <taxon>Streptophyta</taxon>
        <taxon>Embryophyta</taxon>
        <taxon>Tracheophyta</taxon>
        <taxon>Spermatophyta</taxon>
        <taxon>Magnoliopsida</taxon>
        <taxon>eudicotyledons</taxon>
        <taxon>Gunneridae</taxon>
        <taxon>Pentapetalae</taxon>
        <taxon>asterids</taxon>
        <taxon>campanulids</taxon>
        <taxon>Asterales</taxon>
        <taxon>Asteraceae</taxon>
        <taxon>Asteroideae</taxon>
        <taxon>Heliantheae alliance</taxon>
        <taxon>Heliantheae</taxon>
        <taxon>Ambrosia</taxon>
    </lineage>
</organism>
<gene>
    <name evidence="2" type="ORF">M8C21_001461</name>
</gene>
<dbReference type="Proteomes" id="UP001206925">
    <property type="component" value="Unassembled WGS sequence"/>
</dbReference>
<protein>
    <submittedName>
        <fullName evidence="2">Uncharacterized protein</fullName>
    </submittedName>
</protein>
<comment type="caution">
    <text evidence="2">The sequence shown here is derived from an EMBL/GenBank/DDBJ whole genome shotgun (WGS) entry which is preliminary data.</text>
</comment>
<proteinExistence type="predicted"/>
<feature type="non-terminal residue" evidence="2">
    <location>
        <position position="1"/>
    </location>
</feature>
<evidence type="ECO:0000313" key="2">
    <source>
        <dbReference type="EMBL" id="KAI7730173.1"/>
    </source>
</evidence>
<feature type="region of interest" description="Disordered" evidence="1">
    <location>
        <begin position="1"/>
        <end position="22"/>
    </location>
</feature>
<dbReference type="InterPro" id="IPR053234">
    <property type="entry name" value="RPM1_Interactor"/>
</dbReference>
<dbReference type="PANTHER" id="PTHR33443:SF25">
    <property type="entry name" value="RPM1 INTERACTING PROTEIN 13"/>
    <property type="match status" value="1"/>
</dbReference>
<evidence type="ECO:0000256" key="1">
    <source>
        <dbReference type="SAM" id="MobiDB-lite"/>
    </source>
</evidence>
<reference evidence="2" key="1">
    <citation type="submission" date="2022-06" db="EMBL/GenBank/DDBJ databases">
        <title>Uncovering the hologenomic basis of an extraordinary plant invasion.</title>
        <authorList>
            <person name="Bieker V.C."/>
            <person name="Martin M.D."/>
            <person name="Gilbert T."/>
            <person name="Hodgins K."/>
            <person name="Battlay P."/>
            <person name="Petersen B."/>
            <person name="Wilson J."/>
        </authorList>
    </citation>
    <scope>NUCLEOTIDE SEQUENCE</scope>
    <source>
        <strain evidence="2">AA19_3_7</strain>
        <tissue evidence="2">Leaf</tissue>
    </source>
</reference>
<accession>A0AAD5BUY2</accession>
<feature type="compositionally biased region" description="Basic and acidic residues" evidence="1">
    <location>
        <begin position="79"/>
        <end position="98"/>
    </location>
</feature>
<dbReference type="PANTHER" id="PTHR33443">
    <property type="entry name" value="ZGC:112980"/>
    <property type="match status" value="1"/>
</dbReference>
<feature type="region of interest" description="Disordered" evidence="1">
    <location>
        <begin position="79"/>
        <end position="109"/>
    </location>
</feature>
<feature type="region of interest" description="Disordered" evidence="1">
    <location>
        <begin position="374"/>
        <end position="393"/>
    </location>
</feature>
<dbReference type="EMBL" id="JAMZMK010010835">
    <property type="protein sequence ID" value="KAI7730173.1"/>
    <property type="molecule type" value="Genomic_DNA"/>
</dbReference>
<feature type="compositionally biased region" description="Polar residues" evidence="1">
    <location>
        <begin position="409"/>
        <end position="434"/>
    </location>
</feature>
<feature type="compositionally biased region" description="Acidic residues" evidence="1">
    <location>
        <begin position="99"/>
        <end position="109"/>
    </location>
</feature>
<name>A0AAD5BUY2_AMBAR</name>
<feature type="region of interest" description="Disordered" evidence="1">
    <location>
        <begin position="409"/>
        <end position="435"/>
    </location>
</feature>
<evidence type="ECO:0000313" key="3">
    <source>
        <dbReference type="Proteomes" id="UP001206925"/>
    </source>
</evidence>
<keyword evidence="3" id="KW-1185">Reference proteome</keyword>